<dbReference type="AlphaFoldDB" id="A0A1B9I2X2"/>
<organism evidence="1">
    <name type="scientific">Kwoniella pini CBS 10737</name>
    <dbReference type="NCBI Taxonomy" id="1296096"/>
    <lineage>
        <taxon>Eukaryota</taxon>
        <taxon>Fungi</taxon>
        <taxon>Dikarya</taxon>
        <taxon>Basidiomycota</taxon>
        <taxon>Agaricomycotina</taxon>
        <taxon>Tremellomycetes</taxon>
        <taxon>Tremellales</taxon>
        <taxon>Cryptococcaceae</taxon>
        <taxon>Kwoniella</taxon>
    </lineage>
</organism>
<name>A0A1B9I2X2_9TREE</name>
<reference evidence="1" key="1">
    <citation type="submission" date="2013-07" db="EMBL/GenBank/DDBJ databases">
        <title>The Genome Sequence of Cryptococcus pinus CBS10737.</title>
        <authorList>
            <consortium name="The Broad Institute Genome Sequencing Platform"/>
            <person name="Cuomo C."/>
            <person name="Litvintseva A."/>
            <person name="Chen Y."/>
            <person name="Heitman J."/>
            <person name="Sun S."/>
            <person name="Springer D."/>
            <person name="Dromer F."/>
            <person name="Young S.K."/>
            <person name="Zeng Q."/>
            <person name="Gargeya S."/>
            <person name="Fitzgerald M."/>
            <person name="Abouelleil A."/>
            <person name="Alvarado L."/>
            <person name="Berlin A.M."/>
            <person name="Chapman S.B."/>
            <person name="Dewar J."/>
            <person name="Goldberg J."/>
            <person name="Griggs A."/>
            <person name="Gujja S."/>
            <person name="Hansen M."/>
            <person name="Howarth C."/>
            <person name="Imamovic A."/>
            <person name="Larimer J."/>
            <person name="McCowan C."/>
            <person name="Murphy C."/>
            <person name="Pearson M."/>
            <person name="Priest M."/>
            <person name="Roberts A."/>
            <person name="Saif S."/>
            <person name="Shea T."/>
            <person name="Sykes S."/>
            <person name="Wortman J."/>
            <person name="Nusbaum C."/>
            <person name="Birren B."/>
        </authorList>
    </citation>
    <scope>NUCLEOTIDE SEQUENCE [LARGE SCALE GENOMIC DNA]</scope>
    <source>
        <strain evidence="1">CBS 10737</strain>
    </source>
</reference>
<dbReference type="OrthoDB" id="2559467at2759"/>
<dbReference type="GeneID" id="30172785"/>
<dbReference type="KEGG" id="kpin:30172785"/>
<protein>
    <submittedName>
        <fullName evidence="1">Uncharacterized protein</fullName>
    </submittedName>
</protein>
<evidence type="ECO:0000313" key="3">
    <source>
        <dbReference type="Proteomes" id="UP000094020"/>
    </source>
</evidence>
<evidence type="ECO:0000313" key="1">
    <source>
        <dbReference type="EMBL" id="OCF49887.1"/>
    </source>
</evidence>
<proteinExistence type="predicted"/>
<keyword evidence="3" id="KW-1185">Reference proteome</keyword>
<dbReference type="EMBL" id="CP144523">
    <property type="protein sequence ID" value="WWC70064.1"/>
    <property type="molecule type" value="Genomic_DNA"/>
</dbReference>
<gene>
    <name evidence="1" type="ORF">I206_04416</name>
    <name evidence="2" type="ORF">I206_104010</name>
</gene>
<sequence>MVSFYERNNVLINECYEAEAELRRAWGWGDAHAYARLQEFADWFEDIWLEVDSLTDEGELNERAECAALLACEELLTYKQIPYDDYLKYIVRIRNCLRPDEEWYDYPYDVTGLEESDDESSNDGMMFHMEI</sequence>
<accession>A0A1B9I2X2</accession>
<dbReference type="EMBL" id="KI894011">
    <property type="protein sequence ID" value="OCF49887.1"/>
    <property type="molecule type" value="Genomic_DNA"/>
</dbReference>
<evidence type="ECO:0000313" key="2">
    <source>
        <dbReference type="EMBL" id="WWC70064.1"/>
    </source>
</evidence>
<reference evidence="2" key="4">
    <citation type="submission" date="2024-02" db="EMBL/GenBank/DDBJ databases">
        <title>Comparative genomics of Cryptococcus and Kwoniella reveals pathogenesis evolution and contrasting modes of karyotype evolution via chromosome fusion or intercentromeric recombination.</title>
        <authorList>
            <person name="Coelho M.A."/>
            <person name="David-Palma M."/>
            <person name="Shea T."/>
            <person name="Bowers K."/>
            <person name="McGinley-Smith S."/>
            <person name="Mohammad A.W."/>
            <person name="Gnirke A."/>
            <person name="Yurkov A.M."/>
            <person name="Nowrousian M."/>
            <person name="Sun S."/>
            <person name="Cuomo C.A."/>
            <person name="Heitman J."/>
        </authorList>
    </citation>
    <scope>NUCLEOTIDE SEQUENCE</scope>
    <source>
        <strain evidence="2">CBS 10737</strain>
    </source>
</reference>
<dbReference type="RefSeq" id="XP_019011106.1">
    <property type="nucleotide sequence ID" value="XM_019156148.1"/>
</dbReference>
<dbReference type="Proteomes" id="UP000094020">
    <property type="component" value="Chromosome 5"/>
</dbReference>
<reference evidence="2" key="2">
    <citation type="submission" date="2013-07" db="EMBL/GenBank/DDBJ databases">
        <authorList>
            <consortium name="The Broad Institute Genome Sequencing Platform"/>
            <person name="Cuomo C."/>
            <person name="Litvintseva A."/>
            <person name="Chen Y."/>
            <person name="Heitman J."/>
            <person name="Sun S."/>
            <person name="Springer D."/>
            <person name="Dromer F."/>
            <person name="Young S.K."/>
            <person name="Zeng Q."/>
            <person name="Gargeya S."/>
            <person name="Fitzgerald M."/>
            <person name="Abouelleil A."/>
            <person name="Alvarado L."/>
            <person name="Berlin A.M."/>
            <person name="Chapman S.B."/>
            <person name="Dewar J."/>
            <person name="Goldberg J."/>
            <person name="Griggs A."/>
            <person name="Gujja S."/>
            <person name="Hansen M."/>
            <person name="Howarth C."/>
            <person name="Imamovic A."/>
            <person name="Larimer J."/>
            <person name="McCowan C."/>
            <person name="Murphy C."/>
            <person name="Pearson M."/>
            <person name="Priest M."/>
            <person name="Roberts A."/>
            <person name="Saif S."/>
            <person name="Shea T."/>
            <person name="Sykes S."/>
            <person name="Wortman J."/>
            <person name="Nusbaum C."/>
            <person name="Birren B."/>
        </authorList>
    </citation>
    <scope>NUCLEOTIDE SEQUENCE</scope>
    <source>
        <strain evidence="2">CBS 10737</strain>
    </source>
</reference>
<reference evidence="1" key="3">
    <citation type="submission" date="2016-07" db="EMBL/GenBank/DDBJ databases">
        <title>Evolution of pathogenesis and genome organization in the Tremellales.</title>
        <authorList>
            <person name="Cuomo C."/>
            <person name="Litvintseva A."/>
            <person name="Heitman J."/>
            <person name="Chen Y."/>
            <person name="Sun S."/>
            <person name="Springer D."/>
            <person name="Dromer F."/>
            <person name="Young S."/>
            <person name="Zeng Q."/>
            <person name="Chapman S."/>
            <person name="Gujja S."/>
            <person name="Saif S."/>
            <person name="Birren B."/>
        </authorList>
    </citation>
    <scope>NUCLEOTIDE SEQUENCE</scope>
    <source>
        <strain evidence="1">CBS 10737</strain>
    </source>
</reference>